<evidence type="ECO:0000256" key="1">
    <source>
        <dbReference type="SAM" id="Phobius"/>
    </source>
</evidence>
<proteinExistence type="predicted"/>
<sequence>MTREGALLVMVAVALVLLALGVWAWRRRTRRDGGLVAPVGELPVGAVETASVSGLYVATTRHDEPLERLAIRGLGFRSRVDVIVAGGAAPGVAIDLTGQPRLFIRADRIVSVDQATVAIDRVVEKQGLTRLCWRIDGESVVDSYFRPQTASARALAEAIRSVLTPTQTPGGDA</sequence>
<feature type="domain" description="PH" evidence="2">
    <location>
        <begin position="43"/>
        <end position="153"/>
    </location>
</feature>
<feature type="transmembrane region" description="Helical" evidence="1">
    <location>
        <begin position="6"/>
        <end position="25"/>
    </location>
</feature>
<dbReference type="Proteomes" id="UP000509638">
    <property type="component" value="Chromosome"/>
</dbReference>
<evidence type="ECO:0000313" key="4">
    <source>
        <dbReference type="Proteomes" id="UP000509638"/>
    </source>
</evidence>
<dbReference type="Pfam" id="PF25362">
    <property type="entry name" value="bPH_11"/>
    <property type="match status" value="1"/>
</dbReference>
<organism evidence="3 4">
    <name type="scientific">Microbacterium oleivorans</name>
    <dbReference type="NCBI Taxonomy" id="273677"/>
    <lineage>
        <taxon>Bacteria</taxon>
        <taxon>Bacillati</taxon>
        <taxon>Actinomycetota</taxon>
        <taxon>Actinomycetes</taxon>
        <taxon>Micrococcales</taxon>
        <taxon>Microbacteriaceae</taxon>
        <taxon>Microbacterium</taxon>
    </lineage>
</organism>
<accession>A0A7D5IMX1</accession>
<gene>
    <name evidence="3" type="ORF">HW566_01325</name>
</gene>
<keyword evidence="1" id="KW-0472">Membrane</keyword>
<keyword evidence="1" id="KW-1133">Transmembrane helix</keyword>
<dbReference type="AlphaFoldDB" id="A0A7D5IMX1"/>
<evidence type="ECO:0000313" key="3">
    <source>
        <dbReference type="EMBL" id="QLD10539.1"/>
    </source>
</evidence>
<dbReference type="RefSeq" id="WP_178009725.1">
    <property type="nucleotide sequence ID" value="NZ_CP058316.1"/>
</dbReference>
<name>A0A7D5IMX1_9MICO</name>
<reference evidence="3 4" key="1">
    <citation type="submission" date="2020-06" db="EMBL/GenBank/DDBJ databases">
        <authorList>
            <person name="Jo H."/>
        </authorList>
    </citation>
    <scope>NUCLEOTIDE SEQUENCE [LARGE SCALE GENOMIC DNA]</scope>
    <source>
        <strain evidence="3 4">I46</strain>
    </source>
</reference>
<keyword evidence="1" id="KW-0812">Transmembrane</keyword>
<protein>
    <recommendedName>
        <fullName evidence="2">PH domain-containing protein</fullName>
    </recommendedName>
</protein>
<dbReference type="InterPro" id="IPR057446">
    <property type="entry name" value="PH_bac"/>
</dbReference>
<dbReference type="EMBL" id="CP058316">
    <property type="protein sequence ID" value="QLD10539.1"/>
    <property type="molecule type" value="Genomic_DNA"/>
</dbReference>
<evidence type="ECO:0000259" key="2">
    <source>
        <dbReference type="Pfam" id="PF25362"/>
    </source>
</evidence>